<gene>
    <name evidence="1" type="ORF">HNQ50_000321</name>
</gene>
<dbReference type="RefSeq" id="WP_221302944.1">
    <property type="nucleotide sequence ID" value="NZ_JACHHN010000001.1"/>
</dbReference>
<evidence type="ECO:0000313" key="1">
    <source>
        <dbReference type="EMBL" id="MBB5189611.1"/>
    </source>
</evidence>
<evidence type="ECO:0000313" key="2">
    <source>
        <dbReference type="Proteomes" id="UP000543030"/>
    </source>
</evidence>
<comment type="caution">
    <text evidence="1">The sequence shown here is derived from an EMBL/GenBank/DDBJ whole genome shotgun (WGS) entry which is preliminary data.</text>
</comment>
<dbReference type="AlphaFoldDB" id="A0A840RBD4"/>
<keyword evidence="2" id="KW-1185">Reference proteome</keyword>
<accession>A0A840RBD4</accession>
<reference evidence="1 2" key="1">
    <citation type="submission" date="2020-08" db="EMBL/GenBank/DDBJ databases">
        <title>Genomic Encyclopedia of Type Strains, Phase IV (KMG-IV): sequencing the most valuable type-strain genomes for metagenomic binning, comparative biology and taxonomic classification.</title>
        <authorList>
            <person name="Goeker M."/>
        </authorList>
    </citation>
    <scope>NUCLEOTIDE SEQUENCE [LARGE SCALE GENOMIC DNA]</scope>
    <source>
        <strain evidence="1 2">DSM 18233</strain>
    </source>
</reference>
<sequence length="586" mass="59234">MDRPLTYVGSQVYEWVDSAAAQFAMTALAKLTSAMFGTSTTVNGLAAAPTSPATMAINIGPGEIYQLAQLEATVAGTLPADTTHQIMKQGVQLNTVTTATFTPPGTSGQSINYLIEAQYQDQDVSIDPTTGNSPVVIQFYNAANPATPWSGPNNSGSSSNTFRKGVVALQVKAGTPATTGSQATPAPDSGWVGVWVVTVAFGQSTVVAGNISQYVAAPILPTALLPSVISGNLTFGTDNGSANVVQATFPIPITSLTDNMELWVKVKANNSGATTFTPNLGVIAAAPVVGAAHAALQGGELVASGRALFVYRADITSWVLAECTGGAQQVAQATASSQAVQFGQVSGVAGQVRNLVLNQTAAAATATVTADEIIVETALGGLRYCLANFNKSVNLATTGAGGMDTGSAPVSGFVGLYAIYGTAGTALLAVNATSSALPTIYGGANMPAGYTASALIAVVPTNASSQIVACVVQDRDVTIGSVTALSTATPQSSFTSLSLPIPPNAKNVSLNTNTTSTSAGAIAVWQIATTSNALGGVVSQIPTATGYAASNSIIRLMVSVAKTVYYIATVSAGTPAFQLNITGYTF</sequence>
<proteinExistence type="predicted"/>
<name>A0A840RBD4_9NEIS</name>
<organism evidence="1 2">
    <name type="scientific">Silvimonas terrae</name>
    <dbReference type="NCBI Taxonomy" id="300266"/>
    <lineage>
        <taxon>Bacteria</taxon>
        <taxon>Pseudomonadati</taxon>
        <taxon>Pseudomonadota</taxon>
        <taxon>Betaproteobacteria</taxon>
        <taxon>Neisseriales</taxon>
        <taxon>Chitinibacteraceae</taxon>
        <taxon>Silvimonas</taxon>
    </lineage>
</organism>
<dbReference type="Proteomes" id="UP000543030">
    <property type="component" value="Unassembled WGS sequence"/>
</dbReference>
<dbReference type="EMBL" id="JACHHN010000001">
    <property type="protein sequence ID" value="MBB5189611.1"/>
    <property type="molecule type" value="Genomic_DNA"/>
</dbReference>
<protein>
    <submittedName>
        <fullName evidence="1">Uncharacterized protein</fullName>
    </submittedName>
</protein>